<evidence type="ECO:0000313" key="4">
    <source>
        <dbReference type="Proteomes" id="UP000765507"/>
    </source>
</evidence>
<protein>
    <submittedName>
        <fullName evidence="3">Family with sequence similarity 131 member C</fullName>
    </submittedName>
</protein>
<dbReference type="PANTHER" id="PTHR15736">
    <property type="entry name" value="PROTEIN FAM131B-RELATED"/>
    <property type="match status" value="1"/>
</dbReference>
<accession>A0A8T1SLF9</accession>
<keyword evidence="4" id="KW-1185">Reference proteome</keyword>
<dbReference type="PANTHER" id="PTHR15736:SF2">
    <property type="entry name" value="PROTEIN FAM131C"/>
    <property type="match status" value="1"/>
</dbReference>
<evidence type="ECO:0000256" key="1">
    <source>
        <dbReference type="ARBA" id="ARBA00010635"/>
    </source>
</evidence>
<organism evidence="3 4">
    <name type="scientific">Chelydra serpentina</name>
    <name type="common">Snapping turtle</name>
    <name type="synonym">Testudo serpentina</name>
    <dbReference type="NCBI Taxonomy" id="8475"/>
    <lineage>
        <taxon>Eukaryota</taxon>
        <taxon>Metazoa</taxon>
        <taxon>Chordata</taxon>
        <taxon>Craniata</taxon>
        <taxon>Vertebrata</taxon>
        <taxon>Euteleostomi</taxon>
        <taxon>Archelosauria</taxon>
        <taxon>Testudinata</taxon>
        <taxon>Testudines</taxon>
        <taxon>Cryptodira</taxon>
        <taxon>Durocryptodira</taxon>
        <taxon>Americhelydia</taxon>
        <taxon>Chelydroidea</taxon>
        <taxon>Chelydridae</taxon>
        <taxon>Chelydra</taxon>
    </lineage>
</organism>
<dbReference type="OrthoDB" id="8881031at2759"/>
<dbReference type="Pfam" id="PF15010">
    <property type="entry name" value="FAM131"/>
    <property type="match status" value="1"/>
</dbReference>
<evidence type="ECO:0000313" key="3">
    <source>
        <dbReference type="EMBL" id="KAG6929942.1"/>
    </source>
</evidence>
<feature type="non-terminal residue" evidence="3">
    <location>
        <position position="1"/>
    </location>
</feature>
<comment type="caution">
    <text evidence="3">The sequence shown here is derived from an EMBL/GenBank/DDBJ whole genome shotgun (WGS) entry which is preliminary data.</text>
</comment>
<name>A0A8T1SLF9_CHESE</name>
<gene>
    <name evidence="3" type="primary">FAM131C</name>
    <name evidence="3" type="ORF">G0U57_004655</name>
</gene>
<sequence length="147" mass="16131">RDEPPAVQEADEEKPPMMGSCVSQEFFTRAQKEYSIASHPQCPPSTHHDSQQVPTAALEKDNSKENQMDFCWDPLQKCFKTSSGVLSDSKSGSSGYNVTALATSSLVGLVQTIKDHITKPTAMARGRVAHLIEWKGWSAPRRAVSRG</sequence>
<feature type="region of interest" description="Disordered" evidence="2">
    <location>
        <begin position="33"/>
        <end position="63"/>
    </location>
</feature>
<evidence type="ECO:0000256" key="2">
    <source>
        <dbReference type="SAM" id="MobiDB-lite"/>
    </source>
</evidence>
<reference evidence="3 4" key="1">
    <citation type="journal article" date="2020" name="G3 (Bethesda)">
        <title>Draft Genome of the Common Snapping Turtle, Chelydra serpentina, a Model for Phenotypic Plasticity in Reptiles.</title>
        <authorList>
            <person name="Das D."/>
            <person name="Singh S.K."/>
            <person name="Bierstedt J."/>
            <person name="Erickson A."/>
            <person name="Galli G.L.J."/>
            <person name="Crossley D.A. 2nd"/>
            <person name="Rhen T."/>
        </authorList>
    </citation>
    <scope>NUCLEOTIDE SEQUENCE [LARGE SCALE GENOMIC DNA]</scope>
    <source>
        <strain evidence="3">KW</strain>
    </source>
</reference>
<comment type="similarity">
    <text evidence="1">Belongs to the FAM131 family.</text>
</comment>
<dbReference type="EMBL" id="JAHGAV010000161">
    <property type="protein sequence ID" value="KAG6929942.1"/>
    <property type="molecule type" value="Genomic_DNA"/>
</dbReference>
<dbReference type="AlphaFoldDB" id="A0A8T1SLF9"/>
<dbReference type="Proteomes" id="UP000765507">
    <property type="component" value="Unassembled WGS sequence"/>
</dbReference>
<proteinExistence type="inferred from homology"/>
<dbReference type="InterPro" id="IPR026782">
    <property type="entry name" value="FAM131"/>
</dbReference>